<gene>
    <name evidence="1" type="ORF">DILT_LOCUS252</name>
</gene>
<reference evidence="1 2" key="1">
    <citation type="submission" date="2018-11" db="EMBL/GenBank/DDBJ databases">
        <authorList>
            <consortium name="Pathogen Informatics"/>
        </authorList>
    </citation>
    <scope>NUCLEOTIDE SEQUENCE [LARGE SCALE GENOMIC DNA]</scope>
</reference>
<evidence type="ECO:0000313" key="1">
    <source>
        <dbReference type="EMBL" id="VDK30876.1"/>
    </source>
</evidence>
<proteinExistence type="predicted"/>
<dbReference type="Proteomes" id="UP000281553">
    <property type="component" value="Unassembled WGS sequence"/>
</dbReference>
<accession>A0A3P6NVI7</accession>
<feature type="non-terminal residue" evidence="1">
    <location>
        <position position="102"/>
    </location>
</feature>
<protein>
    <submittedName>
        <fullName evidence="1">Uncharacterized protein</fullName>
    </submittedName>
</protein>
<name>A0A3P6NVI7_DIBLA</name>
<dbReference type="OrthoDB" id="546434at2759"/>
<dbReference type="AlphaFoldDB" id="A0A3P6NVI7"/>
<organism evidence="1 2">
    <name type="scientific">Dibothriocephalus latus</name>
    <name type="common">Fish tapeworm</name>
    <name type="synonym">Diphyllobothrium latum</name>
    <dbReference type="NCBI Taxonomy" id="60516"/>
    <lineage>
        <taxon>Eukaryota</taxon>
        <taxon>Metazoa</taxon>
        <taxon>Spiralia</taxon>
        <taxon>Lophotrochozoa</taxon>
        <taxon>Platyhelminthes</taxon>
        <taxon>Cestoda</taxon>
        <taxon>Eucestoda</taxon>
        <taxon>Diphyllobothriidea</taxon>
        <taxon>Diphyllobothriidae</taxon>
        <taxon>Dibothriocephalus</taxon>
    </lineage>
</organism>
<evidence type="ECO:0000313" key="2">
    <source>
        <dbReference type="Proteomes" id="UP000281553"/>
    </source>
</evidence>
<sequence>MSKLSNFFLGYLTCLPSDLDAIFDLYLRTLPKLEIPLRLPTPDKYKFTRPDTSNVIVFEQPSLTPSIRSPNLGSAQAGYADDLLEDDLADLGLTDEEDMFAL</sequence>
<keyword evidence="2" id="KW-1185">Reference proteome</keyword>
<dbReference type="EMBL" id="UYRU01000921">
    <property type="protein sequence ID" value="VDK30876.1"/>
    <property type="molecule type" value="Genomic_DNA"/>
</dbReference>